<comment type="caution">
    <text evidence="2">The sequence shown here is derived from an EMBL/GenBank/DDBJ whole genome shotgun (WGS) entry which is preliminary data.</text>
</comment>
<feature type="transmembrane region" description="Helical" evidence="1">
    <location>
        <begin position="424"/>
        <end position="449"/>
    </location>
</feature>
<dbReference type="EMBL" id="JBHLXJ010000007">
    <property type="protein sequence ID" value="MFC0349488.1"/>
    <property type="molecule type" value="Genomic_DNA"/>
</dbReference>
<sequence length="461" mass="51897">MSMHFFELNHPLRVPLAAEIHSRPFLKLHAPELLSHLAVYFEPQSDTRVSAHEQQHTLLQALCAHFGASPPALDAKYFYVDFGPFRLKWECHTEFATYTFAQHQTVEQGDVRSLEACMTQMPITRIPEAWLHGLQGKVLVAAHLILDNRPLLQDPVDSVDAFSKEVGQLFQGHALAASRVMQGGEFWSDFVVHADGFSRFVIRDVDMRAQQAGRLAQRILEIETYRMMALLGLPLAQRTTPQLNAIESALVDLASTMVEADHALSEQDLDMESDSERHLLEKITHLAARIEKLSLENNYRFSASKAYFGLVHARIEELREQRIEGLPMVAEFMDRRLTPAMNTCDAVANRQEALARRIANTNDLLRTRVGIVQEMQNRKILQSLNARAAQQLHLQQAVEGLSVAAISYYVIGLFGYVAKAAKEFGWIAHTESAVGVAVPVVLGVVWLGLRRMHQTLHTSKK</sequence>
<accession>A0ABV6ICD9</accession>
<evidence type="ECO:0000256" key="1">
    <source>
        <dbReference type="SAM" id="Phobius"/>
    </source>
</evidence>
<reference evidence="2 3" key="1">
    <citation type="submission" date="2024-09" db="EMBL/GenBank/DDBJ databases">
        <authorList>
            <person name="Sun Q."/>
            <person name="Mori K."/>
        </authorList>
    </citation>
    <scope>NUCLEOTIDE SEQUENCE [LARGE SCALE GENOMIC DNA]</scope>
    <source>
        <strain evidence="2 3">CCM 8677</strain>
    </source>
</reference>
<proteinExistence type="predicted"/>
<keyword evidence="1" id="KW-0472">Membrane</keyword>
<evidence type="ECO:0000313" key="2">
    <source>
        <dbReference type="EMBL" id="MFC0349488.1"/>
    </source>
</evidence>
<gene>
    <name evidence="2" type="ORF">ACFFJH_06695</name>
</gene>
<dbReference type="Proteomes" id="UP001589844">
    <property type="component" value="Unassembled WGS sequence"/>
</dbReference>
<name>A0ABV6ICD9_9BURK</name>
<feature type="transmembrane region" description="Helical" evidence="1">
    <location>
        <begin position="397"/>
        <end position="418"/>
    </location>
</feature>
<dbReference type="RefSeq" id="WP_390211321.1">
    <property type="nucleotide sequence ID" value="NZ_JBHLXJ010000007.1"/>
</dbReference>
<keyword evidence="3" id="KW-1185">Reference proteome</keyword>
<dbReference type="InterPro" id="IPR021830">
    <property type="entry name" value="DUF3422"/>
</dbReference>
<dbReference type="Pfam" id="PF11902">
    <property type="entry name" value="DUF3422"/>
    <property type="match status" value="1"/>
</dbReference>
<protein>
    <submittedName>
        <fullName evidence="2">DUF3422 family protein</fullName>
    </submittedName>
</protein>
<organism evidence="2 3">
    <name type="scientific">Undibacterium danionis</name>
    <dbReference type="NCBI Taxonomy" id="1812100"/>
    <lineage>
        <taxon>Bacteria</taxon>
        <taxon>Pseudomonadati</taxon>
        <taxon>Pseudomonadota</taxon>
        <taxon>Betaproteobacteria</taxon>
        <taxon>Burkholderiales</taxon>
        <taxon>Oxalobacteraceae</taxon>
        <taxon>Undibacterium</taxon>
    </lineage>
</organism>
<keyword evidence="1" id="KW-0812">Transmembrane</keyword>
<evidence type="ECO:0000313" key="3">
    <source>
        <dbReference type="Proteomes" id="UP001589844"/>
    </source>
</evidence>
<keyword evidence="1" id="KW-1133">Transmembrane helix</keyword>